<proteinExistence type="predicted"/>
<reference evidence="1" key="1">
    <citation type="submission" date="2021-06" db="EMBL/GenBank/DDBJ databases">
        <authorList>
            <person name="Kallberg Y."/>
            <person name="Tangrot J."/>
            <person name="Rosling A."/>
        </authorList>
    </citation>
    <scope>NUCLEOTIDE SEQUENCE</scope>
    <source>
        <strain evidence="1">28 12/20/2015</strain>
    </source>
</reference>
<dbReference type="EMBL" id="CAJVPW010061255">
    <property type="protein sequence ID" value="CAG8781857.1"/>
    <property type="molecule type" value="Genomic_DNA"/>
</dbReference>
<dbReference type="Proteomes" id="UP000789366">
    <property type="component" value="Unassembled WGS sequence"/>
</dbReference>
<gene>
    <name evidence="1" type="ORF">SPELUC_LOCUS16476</name>
</gene>
<organism evidence="1 2">
    <name type="scientific">Cetraspora pellucida</name>
    <dbReference type="NCBI Taxonomy" id="1433469"/>
    <lineage>
        <taxon>Eukaryota</taxon>
        <taxon>Fungi</taxon>
        <taxon>Fungi incertae sedis</taxon>
        <taxon>Mucoromycota</taxon>
        <taxon>Glomeromycotina</taxon>
        <taxon>Glomeromycetes</taxon>
        <taxon>Diversisporales</taxon>
        <taxon>Gigasporaceae</taxon>
        <taxon>Cetraspora</taxon>
    </lineage>
</organism>
<name>A0ACA9R8F8_9GLOM</name>
<accession>A0ACA9R8F8</accession>
<comment type="caution">
    <text evidence="1">The sequence shown here is derived from an EMBL/GenBank/DDBJ whole genome shotgun (WGS) entry which is preliminary data.</text>
</comment>
<feature type="non-terminal residue" evidence="1">
    <location>
        <position position="169"/>
    </location>
</feature>
<evidence type="ECO:0000313" key="1">
    <source>
        <dbReference type="EMBL" id="CAG8781857.1"/>
    </source>
</evidence>
<protein>
    <submittedName>
        <fullName evidence="1">6141_t:CDS:1</fullName>
    </submittedName>
</protein>
<keyword evidence="2" id="KW-1185">Reference proteome</keyword>
<evidence type="ECO:0000313" key="2">
    <source>
        <dbReference type="Proteomes" id="UP000789366"/>
    </source>
</evidence>
<sequence length="169" mass="19705">MEKSAKLTQMGLYIFVIPEMHFPIGFLEGQKPYLPNATKKSQTDAEKLQREIKLVHDSLLKNIQSKYSAQISKEVAKKIFKIPFITSQVTGEYFESLYLSLLNNLPTERFFVSSEAIISVSDRTLHPILTTWELCRFRIDFHRLERINDVQKIFSGIFVLQELFEKIDT</sequence>